<sequence length="95" mass="10740">MAWDAKKAIAEYREGECDNPRCLNRLHALDKQRTELLDAHGLLSKIMQRAKEHCTDSQTAREIYTAIAHYNLGRRDHGAELPRLPSNATDSRGPA</sequence>
<keyword evidence="3" id="KW-1185">Reference proteome</keyword>
<feature type="region of interest" description="Disordered" evidence="1">
    <location>
        <begin position="75"/>
        <end position="95"/>
    </location>
</feature>
<comment type="caution">
    <text evidence="2">The sequence shown here is derived from an EMBL/GenBank/DDBJ whole genome shotgun (WGS) entry which is preliminary data.</text>
</comment>
<name>A0ABV9ZUY4_9ACTN</name>
<evidence type="ECO:0000313" key="3">
    <source>
        <dbReference type="Proteomes" id="UP001596222"/>
    </source>
</evidence>
<dbReference type="Proteomes" id="UP001596222">
    <property type="component" value="Unassembled WGS sequence"/>
</dbReference>
<accession>A0ABV9ZUY4</accession>
<dbReference type="RefSeq" id="WP_382037948.1">
    <property type="nucleotide sequence ID" value="NZ_JBHSKJ010000003.1"/>
</dbReference>
<organism evidence="2 3">
    <name type="scientific">Streptomyces aureoversilis</name>
    <dbReference type="NCBI Taxonomy" id="67277"/>
    <lineage>
        <taxon>Bacteria</taxon>
        <taxon>Bacillati</taxon>
        <taxon>Actinomycetota</taxon>
        <taxon>Actinomycetes</taxon>
        <taxon>Kitasatosporales</taxon>
        <taxon>Streptomycetaceae</taxon>
        <taxon>Streptomyces</taxon>
    </lineage>
</organism>
<feature type="compositionally biased region" description="Polar residues" evidence="1">
    <location>
        <begin position="86"/>
        <end position="95"/>
    </location>
</feature>
<evidence type="ECO:0000256" key="1">
    <source>
        <dbReference type="SAM" id="MobiDB-lite"/>
    </source>
</evidence>
<proteinExistence type="predicted"/>
<reference evidence="3" key="1">
    <citation type="journal article" date="2019" name="Int. J. Syst. Evol. Microbiol.">
        <title>The Global Catalogue of Microorganisms (GCM) 10K type strain sequencing project: providing services to taxonomists for standard genome sequencing and annotation.</title>
        <authorList>
            <consortium name="The Broad Institute Genomics Platform"/>
            <consortium name="The Broad Institute Genome Sequencing Center for Infectious Disease"/>
            <person name="Wu L."/>
            <person name="Ma J."/>
        </authorList>
    </citation>
    <scope>NUCLEOTIDE SEQUENCE [LARGE SCALE GENOMIC DNA]</scope>
    <source>
        <strain evidence="3">CGMCC 4.1641</strain>
    </source>
</reference>
<dbReference type="EMBL" id="JBHSKJ010000003">
    <property type="protein sequence ID" value="MFC5144246.1"/>
    <property type="molecule type" value="Genomic_DNA"/>
</dbReference>
<protein>
    <submittedName>
        <fullName evidence="2">Uncharacterized protein</fullName>
    </submittedName>
</protein>
<evidence type="ECO:0000313" key="2">
    <source>
        <dbReference type="EMBL" id="MFC5144246.1"/>
    </source>
</evidence>
<gene>
    <name evidence="2" type="ORF">ACFPP6_06045</name>
</gene>